<name>A0A9N9GCL4_9GLOM</name>
<comment type="caution">
    <text evidence="1">The sequence shown here is derived from an EMBL/GenBank/DDBJ whole genome shotgun (WGS) entry which is preliminary data.</text>
</comment>
<evidence type="ECO:0000313" key="1">
    <source>
        <dbReference type="EMBL" id="CAG8600684.1"/>
    </source>
</evidence>
<sequence length="106" mass="12339">MKVLKIKLEELAKLFIKKIPVCDLFLGERDRSESRFELEEIIETRGHKVIFYSKFHCELRCIGGLRRDIGLKGTRNNIINLSPPFCKTHGSLTSDQWKLAEDIFIC</sequence>
<dbReference type="AlphaFoldDB" id="A0A9N9GCL4"/>
<dbReference type="OrthoDB" id="5411700at2759"/>
<accession>A0A9N9GCL4</accession>
<reference evidence="1" key="1">
    <citation type="submission" date="2021-06" db="EMBL/GenBank/DDBJ databases">
        <authorList>
            <person name="Kallberg Y."/>
            <person name="Tangrot J."/>
            <person name="Rosling A."/>
        </authorList>
    </citation>
    <scope>NUCLEOTIDE SEQUENCE</scope>
    <source>
        <strain evidence="1">FL130A</strain>
    </source>
</reference>
<protein>
    <submittedName>
        <fullName evidence="1">172_t:CDS:1</fullName>
    </submittedName>
</protein>
<proteinExistence type="predicted"/>
<organism evidence="1 2">
    <name type="scientific">Ambispora leptoticha</name>
    <dbReference type="NCBI Taxonomy" id="144679"/>
    <lineage>
        <taxon>Eukaryota</taxon>
        <taxon>Fungi</taxon>
        <taxon>Fungi incertae sedis</taxon>
        <taxon>Mucoromycota</taxon>
        <taxon>Glomeromycotina</taxon>
        <taxon>Glomeromycetes</taxon>
        <taxon>Archaeosporales</taxon>
        <taxon>Ambisporaceae</taxon>
        <taxon>Ambispora</taxon>
    </lineage>
</organism>
<gene>
    <name evidence="1" type="ORF">ALEPTO_LOCUS8130</name>
</gene>
<dbReference type="EMBL" id="CAJVPS010004194">
    <property type="protein sequence ID" value="CAG8600684.1"/>
    <property type="molecule type" value="Genomic_DNA"/>
</dbReference>
<dbReference type="Proteomes" id="UP000789508">
    <property type="component" value="Unassembled WGS sequence"/>
</dbReference>
<evidence type="ECO:0000313" key="2">
    <source>
        <dbReference type="Proteomes" id="UP000789508"/>
    </source>
</evidence>
<keyword evidence="2" id="KW-1185">Reference proteome</keyword>